<protein>
    <recommendedName>
        <fullName evidence="3">Hemerythrin-like domain-containing protein</fullName>
    </recommendedName>
</protein>
<accession>A0AA39PUF0</accession>
<proteinExistence type="predicted"/>
<reference evidence="1" key="1">
    <citation type="submission" date="2023-06" db="EMBL/GenBank/DDBJ databases">
        <authorList>
            <consortium name="Lawrence Berkeley National Laboratory"/>
            <person name="Ahrendt S."/>
            <person name="Sahu N."/>
            <person name="Indic B."/>
            <person name="Wong-Bajracharya J."/>
            <person name="Merenyi Z."/>
            <person name="Ke H.-M."/>
            <person name="Monk M."/>
            <person name="Kocsube S."/>
            <person name="Drula E."/>
            <person name="Lipzen A."/>
            <person name="Balint B."/>
            <person name="Henrissat B."/>
            <person name="Andreopoulos B."/>
            <person name="Martin F.M."/>
            <person name="Harder C.B."/>
            <person name="Rigling D."/>
            <person name="Ford K.L."/>
            <person name="Foster G.D."/>
            <person name="Pangilinan J."/>
            <person name="Papanicolaou A."/>
            <person name="Barry K."/>
            <person name="LaButti K."/>
            <person name="Viragh M."/>
            <person name="Koriabine M."/>
            <person name="Yan M."/>
            <person name="Riley R."/>
            <person name="Champramary S."/>
            <person name="Plett K.L."/>
            <person name="Tsai I.J."/>
            <person name="Slot J."/>
            <person name="Sipos G."/>
            <person name="Plett J."/>
            <person name="Nagy L.G."/>
            <person name="Grigoriev I.V."/>
        </authorList>
    </citation>
    <scope>NUCLEOTIDE SEQUENCE</scope>
    <source>
        <strain evidence="1">ICMP 16352</strain>
    </source>
</reference>
<dbReference type="EMBL" id="JAUEPR010000001">
    <property type="protein sequence ID" value="KAK0490750.1"/>
    <property type="molecule type" value="Genomic_DNA"/>
</dbReference>
<gene>
    <name evidence="1" type="ORF">IW261DRAFT_36655</name>
</gene>
<sequence length="290" mass="32524">MKTSVCSVFLALGLQDYSGSYLDCPTQVFDTTPDFLNITVPMVSTQGQIRSAIDVFESAAQGTKPADLFEMQSWMMGGAHVSLGYGLLSLYEQAEDIQPQDVQDFVGYSLQWVAAMEEHHDHEERFYLPMFPSKFASISGAAIHGEHESFAANLQSMHDYLVSCLPSGTAYGYGLVTGDHEQQSFDGKKLKDIVDGMIENWCKHMTNELNYLSPSNLRESDLTEDELKKIGAETAAHMKSQPKTTFGVYVVIHTPSSLSFPPMPGFVKNYIIPYILYIPYRRLWRFAPKL</sequence>
<dbReference type="PANTHER" id="PTHR38048:SF2">
    <property type="entry name" value="HEMERYTHRIN-LIKE DOMAIN-CONTAINING PROTEIN"/>
    <property type="match status" value="1"/>
</dbReference>
<dbReference type="InterPro" id="IPR053206">
    <property type="entry name" value="Dimeric_xanthone_biosynth"/>
</dbReference>
<comment type="caution">
    <text evidence="1">The sequence shown here is derived from an EMBL/GenBank/DDBJ whole genome shotgun (WGS) entry which is preliminary data.</text>
</comment>
<dbReference type="Gene3D" id="1.20.120.520">
    <property type="entry name" value="nmb1532 protein domain like"/>
    <property type="match status" value="1"/>
</dbReference>
<evidence type="ECO:0000313" key="2">
    <source>
        <dbReference type="Proteomes" id="UP001175227"/>
    </source>
</evidence>
<dbReference type="Proteomes" id="UP001175227">
    <property type="component" value="Unassembled WGS sequence"/>
</dbReference>
<organism evidence="1 2">
    <name type="scientific">Armillaria novae-zelandiae</name>
    <dbReference type="NCBI Taxonomy" id="153914"/>
    <lineage>
        <taxon>Eukaryota</taxon>
        <taxon>Fungi</taxon>
        <taxon>Dikarya</taxon>
        <taxon>Basidiomycota</taxon>
        <taxon>Agaricomycotina</taxon>
        <taxon>Agaricomycetes</taxon>
        <taxon>Agaricomycetidae</taxon>
        <taxon>Agaricales</taxon>
        <taxon>Marasmiineae</taxon>
        <taxon>Physalacriaceae</taxon>
        <taxon>Armillaria</taxon>
    </lineage>
</organism>
<name>A0AA39PUF0_9AGAR</name>
<dbReference type="PANTHER" id="PTHR38048">
    <property type="entry name" value="EXPRESSED PROTEIN"/>
    <property type="match status" value="1"/>
</dbReference>
<dbReference type="AlphaFoldDB" id="A0AA39PUF0"/>
<evidence type="ECO:0008006" key="3">
    <source>
        <dbReference type="Google" id="ProtNLM"/>
    </source>
</evidence>
<evidence type="ECO:0000313" key="1">
    <source>
        <dbReference type="EMBL" id="KAK0490750.1"/>
    </source>
</evidence>
<keyword evidence="2" id="KW-1185">Reference proteome</keyword>